<dbReference type="EMBL" id="JAWLLD010000025">
    <property type="protein sequence ID" value="MDV7014614.1"/>
    <property type="molecule type" value="Genomic_DNA"/>
</dbReference>
<dbReference type="PRINTS" id="PR00090">
    <property type="entry name" value="RNGDIOXGNASE"/>
</dbReference>
<dbReference type="Gene3D" id="2.102.10.10">
    <property type="entry name" value="Rieske [2Fe-2S] iron-sulphur domain"/>
    <property type="match status" value="1"/>
</dbReference>
<keyword evidence="2" id="KW-0001">2Fe-2S</keyword>
<dbReference type="PROSITE" id="PS00570">
    <property type="entry name" value="RING_HYDROXYL_ALPHA"/>
    <property type="match status" value="1"/>
</dbReference>
<keyword evidence="7" id="KW-0408">Iron</keyword>
<dbReference type="RefSeq" id="WP_317728453.1">
    <property type="nucleotide sequence ID" value="NZ_JAWLLC010000024.1"/>
</dbReference>
<dbReference type="Pfam" id="PF00355">
    <property type="entry name" value="Rieske"/>
    <property type="match status" value="1"/>
</dbReference>
<feature type="domain" description="Rieske" evidence="10">
    <location>
        <begin position="49"/>
        <end position="147"/>
    </location>
</feature>
<comment type="similarity">
    <text evidence="1">Belongs to the bacterial ring-hydroxylating dioxygenase alpha subunit family.</text>
</comment>
<keyword evidence="9" id="KW-0520">NAD</keyword>
<evidence type="ECO:0000256" key="1">
    <source>
        <dbReference type="ARBA" id="ARBA00008751"/>
    </source>
</evidence>
<proteinExistence type="inferred from homology"/>
<reference evidence="11" key="1">
    <citation type="submission" date="2023-10" db="EMBL/GenBank/DDBJ databases">
        <title>Characterization and genome sequence of Mycobacterium intracellulare ABSURDO, a novel pathogenic isolate with three colony morphotypes that vary in growth and acid-fastness.</title>
        <authorList>
            <person name="Jude B.A."/>
            <person name="Robinson R.T."/>
        </authorList>
    </citation>
    <scope>NUCLEOTIDE SEQUENCE</scope>
    <source>
        <strain evidence="11">ABSURDO Component B</strain>
    </source>
</reference>
<evidence type="ECO:0000256" key="5">
    <source>
        <dbReference type="ARBA" id="ARBA00022964"/>
    </source>
</evidence>
<evidence type="ECO:0000259" key="10">
    <source>
        <dbReference type="PROSITE" id="PS51296"/>
    </source>
</evidence>
<dbReference type="AlphaFoldDB" id="A0AAE4RF12"/>
<dbReference type="InterPro" id="IPR001663">
    <property type="entry name" value="Rng_hydr_dOase-A"/>
</dbReference>
<evidence type="ECO:0000256" key="2">
    <source>
        <dbReference type="ARBA" id="ARBA00022714"/>
    </source>
</evidence>
<evidence type="ECO:0000256" key="4">
    <source>
        <dbReference type="ARBA" id="ARBA00022797"/>
    </source>
</evidence>
<dbReference type="SUPFAM" id="SSF55961">
    <property type="entry name" value="Bet v1-like"/>
    <property type="match status" value="1"/>
</dbReference>
<evidence type="ECO:0000256" key="7">
    <source>
        <dbReference type="ARBA" id="ARBA00023004"/>
    </source>
</evidence>
<dbReference type="PROSITE" id="PS51296">
    <property type="entry name" value="RIESKE"/>
    <property type="match status" value="1"/>
</dbReference>
<keyword evidence="6" id="KW-0560">Oxidoreductase</keyword>
<keyword evidence="4" id="KW-0058">Aromatic hydrocarbons catabolism</keyword>
<dbReference type="CDD" id="cd03535">
    <property type="entry name" value="Rieske_RO_Alpha_NDO"/>
    <property type="match status" value="1"/>
</dbReference>
<name>A0AAE4RF12_MYCIT</name>
<dbReference type="InterPro" id="IPR015879">
    <property type="entry name" value="Ring_hydroxy_dOase_asu_C_dom"/>
</dbReference>
<dbReference type="PANTHER" id="PTHR43756:SF1">
    <property type="entry name" value="3-PHENYLPROPIONATE_CINNAMIC ACID DIOXYGENASE SUBUNIT ALPHA"/>
    <property type="match status" value="1"/>
</dbReference>
<dbReference type="InterPro" id="IPR015881">
    <property type="entry name" value="ARHD_Rieske_2Fe_2S"/>
</dbReference>
<dbReference type="GO" id="GO:0004497">
    <property type="term" value="F:monooxygenase activity"/>
    <property type="evidence" value="ECO:0007669"/>
    <property type="project" value="UniProtKB-ARBA"/>
</dbReference>
<dbReference type="CDD" id="cd08881">
    <property type="entry name" value="RHO_alpha_C_NDO-like"/>
    <property type="match status" value="1"/>
</dbReference>
<evidence type="ECO:0000256" key="9">
    <source>
        <dbReference type="ARBA" id="ARBA00023027"/>
    </source>
</evidence>
<dbReference type="InterPro" id="IPR036922">
    <property type="entry name" value="Rieske_2Fe-2S_sf"/>
</dbReference>
<evidence type="ECO:0000256" key="8">
    <source>
        <dbReference type="ARBA" id="ARBA00023014"/>
    </source>
</evidence>
<dbReference type="PANTHER" id="PTHR43756">
    <property type="entry name" value="CHOLINE MONOOXYGENASE, CHLOROPLASTIC"/>
    <property type="match status" value="1"/>
</dbReference>
<evidence type="ECO:0000256" key="6">
    <source>
        <dbReference type="ARBA" id="ARBA00023002"/>
    </source>
</evidence>
<comment type="caution">
    <text evidence="11">The sequence shown here is derived from an EMBL/GenBank/DDBJ whole genome shotgun (WGS) entry which is preliminary data.</text>
</comment>
<evidence type="ECO:0000256" key="3">
    <source>
        <dbReference type="ARBA" id="ARBA00022723"/>
    </source>
</evidence>
<dbReference type="Pfam" id="PF00848">
    <property type="entry name" value="Ring_hydroxyl_A"/>
    <property type="match status" value="1"/>
</dbReference>
<dbReference type="GO" id="GO:0051213">
    <property type="term" value="F:dioxygenase activity"/>
    <property type="evidence" value="ECO:0007669"/>
    <property type="project" value="UniProtKB-KW"/>
</dbReference>
<dbReference type="GO" id="GO:0051537">
    <property type="term" value="F:2 iron, 2 sulfur cluster binding"/>
    <property type="evidence" value="ECO:0007669"/>
    <property type="project" value="UniProtKB-KW"/>
</dbReference>
<evidence type="ECO:0000313" key="11">
    <source>
        <dbReference type="EMBL" id="MDV7014614.1"/>
    </source>
</evidence>
<sequence>MAIVGNDADLQRLIGEAKESIQRGQLPGGLVANPRIHELEAQRVFGRCWEFLAHETEIPQPGDYVVRYLAGGSVIVVRTEDGAIRAMANSCRHRGTMLCRTEMGNTSHFRCPYHGWTYKNTGALTGVPAQKEVYGVEMEKEKWSLTQVPRLESYDGLIFGCVEDAAPTLVDYLGEMTWYLELMTKRSRGGLEVRGEPQRWIIDANWKLGADNFVGDAYHTLMTHRSMAELGLVPPDPKFASAPAHIGLSNGHGLGVLGVPPGYQMPPYLGYPTEIVEGLVEAYGDQAHADVLQRSIFLHGTVFPNLSFLNVLIGKDHKSPPVPMLTLRLWRPLTHDTMEVWSWFLIEKDAPEEFKQESYETYVRTFGVSGVFEQDDAENWRAITRGTQGRLAGGQMLNFQMGLGVLGSDEQWKGPGRALASGYAEQNQREFWGHWLDHLSTDEASIQDLWAKTTDGAQSAAARAEAAS</sequence>
<dbReference type="InterPro" id="IPR017941">
    <property type="entry name" value="Rieske_2Fe-2S"/>
</dbReference>
<dbReference type="InterPro" id="IPR043257">
    <property type="entry name" value="Rieske_N"/>
</dbReference>
<protein>
    <submittedName>
        <fullName evidence="11">SRPBCC family protein</fullName>
    </submittedName>
</protein>
<dbReference type="Proteomes" id="UP001187143">
    <property type="component" value="Unassembled WGS sequence"/>
</dbReference>
<dbReference type="SUPFAM" id="SSF50022">
    <property type="entry name" value="ISP domain"/>
    <property type="match status" value="1"/>
</dbReference>
<organism evidence="11 12">
    <name type="scientific">Mycobacterium intracellulare</name>
    <dbReference type="NCBI Taxonomy" id="1767"/>
    <lineage>
        <taxon>Bacteria</taxon>
        <taxon>Bacillati</taxon>
        <taxon>Actinomycetota</taxon>
        <taxon>Actinomycetes</taxon>
        <taxon>Mycobacteriales</taxon>
        <taxon>Mycobacteriaceae</taxon>
        <taxon>Mycobacterium</taxon>
        <taxon>Mycobacterium avium complex (MAC)</taxon>
    </lineage>
</organism>
<dbReference type="Gene3D" id="3.90.380.10">
    <property type="entry name" value="Naphthalene 1,2-dioxygenase Alpha Subunit, Chain A, domain 1"/>
    <property type="match status" value="1"/>
</dbReference>
<gene>
    <name evidence="11" type="ORF">R4F53_20200</name>
</gene>
<keyword evidence="3" id="KW-0479">Metal-binding</keyword>
<dbReference type="GO" id="GO:0005506">
    <property type="term" value="F:iron ion binding"/>
    <property type="evidence" value="ECO:0007669"/>
    <property type="project" value="InterPro"/>
</dbReference>
<dbReference type="InterPro" id="IPR043266">
    <property type="entry name" value="RHO_NdoB-like_C"/>
</dbReference>
<keyword evidence="8" id="KW-0411">Iron-sulfur</keyword>
<keyword evidence="5" id="KW-0223">Dioxygenase</keyword>
<evidence type="ECO:0000313" key="12">
    <source>
        <dbReference type="Proteomes" id="UP001187143"/>
    </source>
</evidence>
<accession>A0AAE4RF12</accession>
<dbReference type="GO" id="GO:0016705">
    <property type="term" value="F:oxidoreductase activity, acting on paired donors, with incorporation or reduction of molecular oxygen"/>
    <property type="evidence" value="ECO:0007669"/>
    <property type="project" value="UniProtKB-ARBA"/>
</dbReference>